<evidence type="ECO:0000256" key="1">
    <source>
        <dbReference type="ARBA" id="ARBA00006432"/>
    </source>
</evidence>
<evidence type="ECO:0000313" key="5">
    <source>
        <dbReference type="EMBL" id="KAG7371692.1"/>
    </source>
</evidence>
<evidence type="ECO:0000259" key="3">
    <source>
        <dbReference type="Pfam" id="PF00501"/>
    </source>
</evidence>
<dbReference type="EMBL" id="JAGRRH010000003">
    <property type="protein sequence ID" value="KAG7371692.1"/>
    <property type="molecule type" value="Genomic_DNA"/>
</dbReference>
<dbReference type="GO" id="GO:0008610">
    <property type="term" value="P:lipid biosynthetic process"/>
    <property type="evidence" value="ECO:0007669"/>
    <property type="project" value="InterPro"/>
</dbReference>
<dbReference type="InterPro" id="IPR040097">
    <property type="entry name" value="FAAL/FAAC"/>
</dbReference>
<dbReference type="FunFam" id="3.40.50.12780:FF:000013">
    <property type="entry name" value="Long-chain-fatty-acid--AMP ligase FadD32"/>
    <property type="match status" value="1"/>
</dbReference>
<accession>A0A9K3KFY6</accession>
<proteinExistence type="inferred from homology"/>
<evidence type="ECO:0000256" key="2">
    <source>
        <dbReference type="ARBA" id="ARBA00022598"/>
    </source>
</evidence>
<dbReference type="InterPro" id="IPR020845">
    <property type="entry name" value="AMP-binding_CS"/>
</dbReference>
<evidence type="ECO:0000313" key="6">
    <source>
        <dbReference type="Proteomes" id="UP000693970"/>
    </source>
</evidence>
<dbReference type="Proteomes" id="UP000693970">
    <property type="component" value="Unassembled WGS sequence"/>
</dbReference>
<dbReference type="PROSITE" id="PS00455">
    <property type="entry name" value="AMP_BINDING"/>
    <property type="match status" value="1"/>
</dbReference>
<keyword evidence="2 4" id="KW-0436">Ligase</keyword>
<comment type="similarity">
    <text evidence="1">Belongs to the ATP-dependent AMP-binding enzyme family.</text>
</comment>
<dbReference type="InterPro" id="IPR000873">
    <property type="entry name" value="AMP-dep_synth/lig_dom"/>
</dbReference>
<keyword evidence="6" id="KW-1185">Reference proteome</keyword>
<reference evidence="4" key="1">
    <citation type="journal article" date="2021" name="Sci. Rep.">
        <title>Diploid genomic architecture of Nitzschia inconspicua, an elite biomass production diatom.</title>
        <authorList>
            <person name="Oliver A."/>
            <person name="Podell S."/>
            <person name="Pinowska A."/>
            <person name="Traller J.C."/>
            <person name="Smith S.R."/>
            <person name="McClure R."/>
            <person name="Beliaev A."/>
            <person name="Bohutskyi P."/>
            <person name="Hill E.A."/>
            <person name="Rabines A."/>
            <person name="Zheng H."/>
            <person name="Allen L.Z."/>
            <person name="Kuo A."/>
            <person name="Grigoriev I.V."/>
            <person name="Allen A.E."/>
            <person name="Hazlebeck D."/>
            <person name="Allen E.E."/>
        </authorList>
    </citation>
    <scope>NUCLEOTIDE SEQUENCE</scope>
    <source>
        <strain evidence="4">Hildebrandi</strain>
    </source>
</reference>
<dbReference type="OrthoDB" id="199633at2759"/>
<reference evidence="4" key="2">
    <citation type="submission" date="2021-04" db="EMBL/GenBank/DDBJ databases">
        <authorList>
            <person name="Podell S."/>
        </authorList>
    </citation>
    <scope>NUCLEOTIDE SEQUENCE</scope>
    <source>
        <strain evidence="4">Hildebrandi</strain>
    </source>
</reference>
<sequence>MTMVDSQQQEEEDKEMYPLLLDRLEENASKYPQKTVFTFLSPGLNGGRISASLTYRQLQQQSSTLATRLLLQSGLSTGDRVLLVYPPSLDYSVAFLACLKAGIVAVPVFPPLPSRRDTLKMFAVITNSCQAKFALTNQEYSHIKKISSVKDAIATKVKFSTNNNNNNNNNTPTWPDHLTWIVTDDKTHNNNNNNNNKAVTTKQQQQRHQPSDLAFLQYTSGSTSEPKGVMITHGNLAHNLTIITNELQAKEDTVVVSWLPQYHDMGLIGSYLGVLYCGGSGYYTSPLTFLQRPMLWIEAVSKFNGTHLQAPNFAFKLTARKFQPSEYVNRPLQLRSVRHIINAAEPVDQDAITTFYNAFSPFGLSNVIYPTYGLAEHTVFVCSSGKQILKLWKEKLQTEGVVEIVNNDVDDDTKTTTTTTTTTVVDNPESVSILVGCGYPSHQQVDVRIVDRDTCRELSAGRVGEIWINSPSKAAGYFGKPNETQEDFHAKIRNDSTVNDKTTMSSTATYLRTGDLGFFHNNELFICGRIKDLIIVAGRNYYPQDFEATAEAVSDLLRPGCSAAFTIDSTHQGGEEVALVMELRDVPPSKAEINKICEPLADQVRSAVNQEHSLGISQILFLKTKTVPKTSSGKIARAWCRKGYLAGTLQVVYEKSFPKFNDGSTSLEMEGSDTVGPSMALKTPVMTQEAINELRSMSRDEIMDKLRLDVARTAQLPPDSIDNDTALVTILDSMSISQFKGRLEGAYSCKISDEYLFGETVTLKKLADVVKLGFAPDDTGDDAAGDGRVAAAAASSSMPTGKAEGLAGVLGCPPGVKVCCVIQ</sequence>
<organism evidence="4 6">
    <name type="scientific">Nitzschia inconspicua</name>
    <dbReference type="NCBI Taxonomy" id="303405"/>
    <lineage>
        <taxon>Eukaryota</taxon>
        <taxon>Sar</taxon>
        <taxon>Stramenopiles</taxon>
        <taxon>Ochrophyta</taxon>
        <taxon>Bacillariophyta</taxon>
        <taxon>Bacillariophyceae</taxon>
        <taxon>Bacillariophycidae</taxon>
        <taxon>Bacillariales</taxon>
        <taxon>Bacillariaceae</taxon>
        <taxon>Nitzschia</taxon>
    </lineage>
</organism>
<comment type="caution">
    <text evidence="4">The sequence shown here is derived from an EMBL/GenBank/DDBJ whole genome shotgun (WGS) entry which is preliminary data.</text>
</comment>
<name>A0A9K3KFY6_9STRA</name>
<dbReference type="AlphaFoldDB" id="A0A9K3KFY6"/>
<dbReference type="PANTHER" id="PTHR22754">
    <property type="entry name" value="DISCO-INTERACTING PROTEIN 2 DIP2 -RELATED"/>
    <property type="match status" value="1"/>
</dbReference>
<dbReference type="CDD" id="cd05931">
    <property type="entry name" value="FAAL"/>
    <property type="match status" value="1"/>
</dbReference>
<dbReference type="GO" id="GO:0016874">
    <property type="term" value="F:ligase activity"/>
    <property type="evidence" value="ECO:0007669"/>
    <property type="project" value="UniProtKB-KW"/>
</dbReference>
<gene>
    <name evidence="5" type="ORF">IV203_017833</name>
    <name evidence="4" type="ORF">IV203_020534</name>
</gene>
<protein>
    <submittedName>
        <fullName evidence="4">Acyl-CoA synthetase AMP-forming/AMP-acid ligase II</fullName>
    </submittedName>
</protein>
<dbReference type="Pfam" id="PF00501">
    <property type="entry name" value="AMP-binding"/>
    <property type="match status" value="1"/>
</dbReference>
<feature type="domain" description="AMP-dependent synthetase/ligase" evidence="3">
    <location>
        <begin position="24"/>
        <end position="387"/>
    </location>
</feature>
<dbReference type="PANTHER" id="PTHR22754:SF32">
    <property type="entry name" value="DISCO-INTERACTING PROTEIN 2"/>
    <property type="match status" value="1"/>
</dbReference>
<evidence type="ECO:0000313" key="4">
    <source>
        <dbReference type="EMBL" id="KAG7342591.1"/>
    </source>
</evidence>
<dbReference type="EMBL" id="JAGRRH010000024">
    <property type="protein sequence ID" value="KAG7342591.1"/>
    <property type="molecule type" value="Genomic_DNA"/>
</dbReference>